<keyword evidence="3" id="KW-1185">Reference proteome</keyword>
<name>A0AAE0DPL4_9LECA</name>
<evidence type="ECO:0008006" key="4">
    <source>
        <dbReference type="Google" id="ProtNLM"/>
    </source>
</evidence>
<sequence length="447" mass="47345">MLPKVSTDQKGNNDTLTQLKQWAVDDETISISQIGTDLSFVKFWLVSLTDDQSTQLNQTLTVGTVAAICGTDCPQIQDFSSDISKTSNGPPTVLRKANGPGFTMRVNARLEMVFISQPKTGNGGIDLTQLNREYVYDSTTDGSVSGTDDNNLYGVAKTVNAVIVRHPSLWNTFDQIQALTWATDEWIRIRDSQPVKVAVMSLAFGDNVGPNYQSPTDRDRWAYTKVAALLVQAVAEGILPITASGNSGGLVSNYPAIVESSTSSLPSSSSTPSSPPSSSSAAPSSPAPPSTTAAPPASPTSSSNPKTTVKVSRNPLLVGNLNGPAFNTAIINALTAQYPTTNTSTISICNSAQGATIVGDDVGITFQIPGQHFKCDAIIGAIETALAFGPEADPELVEELGEIAAICGEVEGVVNQITGTGGRDEENRLDGRFLWFHRIGFFMIYMG</sequence>
<protein>
    <recommendedName>
        <fullName evidence="4">Peptidase S8/S53 domain-containing protein</fullName>
    </recommendedName>
</protein>
<dbReference type="EMBL" id="JASNWA010000003">
    <property type="protein sequence ID" value="KAK3178105.1"/>
    <property type="molecule type" value="Genomic_DNA"/>
</dbReference>
<dbReference type="GO" id="GO:0006508">
    <property type="term" value="P:proteolysis"/>
    <property type="evidence" value="ECO:0007669"/>
    <property type="project" value="InterPro"/>
</dbReference>
<evidence type="ECO:0000256" key="1">
    <source>
        <dbReference type="SAM" id="MobiDB-lite"/>
    </source>
</evidence>
<comment type="caution">
    <text evidence="2">The sequence shown here is derived from an EMBL/GenBank/DDBJ whole genome shotgun (WGS) entry which is preliminary data.</text>
</comment>
<feature type="region of interest" description="Disordered" evidence="1">
    <location>
        <begin position="261"/>
        <end position="309"/>
    </location>
</feature>
<reference evidence="2" key="1">
    <citation type="submission" date="2022-11" db="EMBL/GenBank/DDBJ databases">
        <title>Chromosomal genome sequence assembly and mating type (MAT) locus characterization of the leprose asexual lichenized fungus Lepraria neglecta (Nyl.) Erichsen.</title>
        <authorList>
            <person name="Allen J.L."/>
            <person name="Pfeffer B."/>
        </authorList>
    </citation>
    <scope>NUCLEOTIDE SEQUENCE</scope>
    <source>
        <strain evidence="2">Allen 5258</strain>
    </source>
</reference>
<evidence type="ECO:0000313" key="2">
    <source>
        <dbReference type="EMBL" id="KAK3178105.1"/>
    </source>
</evidence>
<feature type="compositionally biased region" description="Low complexity" evidence="1">
    <location>
        <begin position="261"/>
        <end position="303"/>
    </location>
</feature>
<evidence type="ECO:0000313" key="3">
    <source>
        <dbReference type="Proteomes" id="UP001276659"/>
    </source>
</evidence>
<proteinExistence type="predicted"/>
<accession>A0AAE0DPL4</accession>
<dbReference type="AlphaFoldDB" id="A0AAE0DPL4"/>
<dbReference type="InterPro" id="IPR036852">
    <property type="entry name" value="Peptidase_S8/S53_dom_sf"/>
</dbReference>
<dbReference type="GO" id="GO:0004252">
    <property type="term" value="F:serine-type endopeptidase activity"/>
    <property type="evidence" value="ECO:0007669"/>
    <property type="project" value="InterPro"/>
</dbReference>
<gene>
    <name evidence="2" type="ORF">OEA41_000238</name>
</gene>
<organism evidence="2 3">
    <name type="scientific">Lepraria neglecta</name>
    <dbReference type="NCBI Taxonomy" id="209136"/>
    <lineage>
        <taxon>Eukaryota</taxon>
        <taxon>Fungi</taxon>
        <taxon>Dikarya</taxon>
        <taxon>Ascomycota</taxon>
        <taxon>Pezizomycotina</taxon>
        <taxon>Lecanoromycetes</taxon>
        <taxon>OSLEUM clade</taxon>
        <taxon>Lecanoromycetidae</taxon>
        <taxon>Lecanorales</taxon>
        <taxon>Lecanorineae</taxon>
        <taxon>Stereocaulaceae</taxon>
        <taxon>Lepraria</taxon>
    </lineage>
</organism>
<dbReference type="Gene3D" id="3.40.50.200">
    <property type="entry name" value="Peptidase S8/S53 domain"/>
    <property type="match status" value="1"/>
</dbReference>
<dbReference type="Proteomes" id="UP001276659">
    <property type="component" value="Unassembled WGS sequence"/>
</dbReference>
<dbReference type="SUPFAM" id="SSF52743">
    <property type="entry name" value="Subtilisin-like"/>
    <property type="match status" value="1"/>
</dbReference>